<name>A0A061QWD5_9CHLO</name>
<sequence>MVSKVAPRDEESTSTSNLPGFFGDGRKLLQINGIACKLEGEYAWALSAGTMSLGISGIALLLGILAPPAYEIIAAPLAVLLFLIWIPGTLVTTFLGTISIDSPNGYYAAWAAFVLSFNFMAARLSKTKRPNVKYTAQQPRSRKKTSHLKKQEETSDDDDYDDV</sequence>
<reference evidence="3" key="1">
    <citation type="submission" date="2014-05" db="EMBL/GenBank/DDBJ databases">
        <title>The transcriptome of the halophilic microalga Tetraselmis sp. GSL018 isolated from the Great Salt Lake, Utah.</title>
        <authorList>
            <person name="Jinkerson R.E."/>
            <person name="D'Adamo S."/>
            <person name="Posewitz M.C."/>
        </authorList>
    </citation>
    <scope>NUCLEOTIDE SEQUENCE</scope>
    <source>
        <strain evidence="3">GSL018</strain>
    </source>
</reference>
<keyword evidence="2" id="KW-0812">Transmembrane</keyword>
<feature type="transmembrane region" description="Helical" evidence="2">
    <location>
        <begin position="77"/>
        <end position="100"/>
    </location>
</feature>
<proteinExistence type="predicted"/>
<feature type="transmembrane region" description="Helical" evidence="2">
    <location>
        <begin position="42"/>
        <end position="65"/>
    </location>
</feature>
<accession>A0A061QWD5</accession>
<keyword evidence="2" id="KW-1133">Transmembrane helix</keyword>
<gene>
    <name evidence="3" type="ORF">TSPGSL018_22385</name>
</gene>
<feature type="region of interest" description="Disordered" evidence="1">
    <location>
        <begin position="130"/>
        <end position="163"/>
    </location>
</feature>
<keyword evidence="2" id="KW-0472">Membrane</keyword>
<protein>
    <submittedName>
        <fullName evidence="3">Uncharacterized protein</fullName>
    </submittedName>
</protein>
<evidence type="ECO:0000313" key="3">
    <source>
        <dbReference type="EMBL" id="JAC62760.1"/>
    </source>
</evidence>
<dbReference type="AlphaFoldDB" id="A0A061QWD5"/>
<evidence type="ECO:0000256" key="2">
    <source>
        <dbReference type="SAM" id="Phobius"/>
    </source>
</evidence>
<feature type="compositionally biased region" description="Acidic residues" evidence="1">
    <location>
        <begin position="154"/>
        <end position="163"/>
    </location>
</feature>
<evidence type="ECO:0000256" key="1">
    <source>
        <dbReference type="SAM" id="MobiDB-lite"/>
    </source>
</evidence>
<feature type="transmembrane region" description="Helical" evidence="2">
    <location>
        <begin position="106"/>
        <end position="124"/>
    </location>
</feature>
<dbReference type="EMBL" id="GBEZ01024205">
    <property type="protein sequence ID" value="JAC62760.1"/>
    <property type="molecule type" value="Transcribed_RNA"/>
</dbReference>
<organism evidence="3">
    <name type="scientific">Tetraselmis sp. GSL018</name>
    <dbReference type="NCBI Taxonomy" id="582737"/>
    <lineage>
        <taxon>Eukaryota</taxon>
        <taxon>Viridiplantae</taxon>
        <taxon>Chlorophyta</taxon>
        <taxon>core chlorophytes</taxon>
        <taxon>Chlorodendrophyceae</taxon>
        <taxon>Chlorodendrales</taxon>
        <taxon>Chlorodendraceae</taxon>
        <taxon>Tetraselmis</taxon>
    </lineage>
</organism>